<evidence type="ECO:0000256" key="3">
    <source>
        <dbReference type="ARBA" id="ARBA00022837"/>
    </source>
</evidence>
<dbReference type="InterPro" id="IPR002048">
    <property type="entry name" value="EF_hand_dom"/>
</dbReference>
<dbReference type="PROSITE" id="PS00018">
    <property type="entry name" value="EF_HAND_1"/>
    <property type="match status" value="7"/>
</dbReference>
<dbReference type="CDD" id="cd00051">
    <property type="entry name" value="EFh"/>
    <property type="match status" value="3"/>
</dbReference>
<gene>
    <name evidence="6" type="ORF">AB1Y20_013183</name>
</gene>
<feature type="region of interest" description="Disordered" evidence="4">
    <location>
        <begin position="236"/>
        <end position="260"/>
    </location>
</feature>
<proteinExistence type="predicted"/>
<sequence>MEPPAQSPSFASAESSLSGLRETITSSAAESKGIQSKLRQALSANAVRIMDLFVEWDTNGDQKVSKNEFRKAMTELGFTESRPHVDAVFDSFDVQGTGTLTYKELLKGLRRTEEPTERKGINFREDQHEIVQDRRKSRFKRFSVPPLQEEDTDQSPEAVLQRGLREALQVNAVRVLDLFKEWDEDQNGVVSKDEFMRALPLLGLKAKNKDAEMLFRSFDPDNTGTIELRELQSALRGQKGAGGEAKDAKGKGRNGRARVKHSMQILGKPLENTDGMDDGQVVEVLREALSKEAQRVIDLFKEWDDNSDGVISRQEFHAGMVLLGLEASTKVVDRLFDLFDPNRSGEIDYKEFAIRLKKSSGAADGSEKTTMSKPLYYKTRNPVPARQVSCLAPQKAAKVDLYKVHPKPRKGIWNAAIEAGATNETIAGIRDYLRSHAARVIDLFNTWDRDGSGTIDPREFRTALTFIGIKASRAEIDQLFDTFDTDDSGTLSLREFSRVLRRADIVLSDELRQGAVPFTTRFKSSASEAGGQTKSRPNRAKGHEDSSSHEKAEANAPTDEDPQKSSSKSANQALDGSGKSTKRLLDSAKSTKRLNVETDSQPQVDKRATTPDHRILQGQANKKNMVAKEGGRYYPNAAHRSVPDWGAGQSVSTVDLFRMRPPRSHYTGGRDGMQSGEWSDVSVDHGPTLPTSLDAGFRDKDKHYEMLHAPTVPLSESPPPMKKHGGFFRERSVHESLVAEKGEGPQQQKWCWVFKNMWRRNSEWPTKLQIADTVLCTHGVMSSWFFTALDGTVKRKHSDKLLPGTVREAFERAALSVGNRGGLSAVRRNDAGAQILSHDAVRDLLRDSADLNGIEALQLFVQGKGGNATRYVCEYKFDRASYKATHRVLKLVYIGVDGLTGNKWGGSNEKPEAHTFLSQDRNLNNHLMASTEGLVKRLENNSGLTLLYMQAEFVISETDVPWFIGATDVVTQRFKPRAIKTSPTPHARVSPTLQTAQCMGDYCDVAGDSDIKMTADGHLHKVTDAVDNKTGDGESADESQNSRGPRTKPSGPTNAKGMPTYWIPYRSILLDRTLVQSGVAAGGDAPAHILLKFQAKARRRLELHYRTAHVCPSCYLYYTKLIKELERKHQELIPPISESKTIPIYASQDFRSGVSGMQSWSTSAVSASSATPASGYAPAHGQSKSMTRAIGKLPTSWSLPALGSGGSRHVEPTPGGRLTKLKLPRVKGHKDVLGSGNPNAAGSDQCHPPIETIEMERHGDLESAPFARDEAEPGGARAEADIGEAEPRLAKADIEAAEPDIGEAELRPSAADIVETKPRPSEDISKAEPRPSTALLAEGAAEEKADIAVEEQLPLESAQAENRVDASTCEMGHGTSIEEEAHTADSASHGLLRDETAVLATADAAPSLDTQAFIYIDEKGAT</sequence>
<dbReference type="Pfam" id="PF13499">
    <property type="entry name" value="EF-hand_7"/>
    <property type="match status" value="3"/>
</dbReference>
<feature type="domain" description="EF-hand" evidence="5">
    <location>
        <begin position="291"/>
        <end position="326"/>
    </location>
</feature>
<feature type="domain" description="EF-hand" evidence="5">
    <location>
        <begin position="327"/>
        <end position="362"/>
    </location>
</feature>
<feature type="region of interest" description="Disordered" evidence="4">
    <location>
        <begin position="1"/>
        <end position="32"/>
    </location>
</feature>
<dbReference type="Proteomes" id="UP001515480">
    <property type="component" value="Unassembled WGS sequence"/>
</dbReference>
<dbReference type="Pfam" id="PF13202">
    <property type="entry name" value="EF-hand_5"/>
    <property type="match status" value="1"/>
</dbReference>
<keyword evidence="3" id="KW-0106">Calcium</keyword>
<evidence type="ECO:0000313" key="7">
    <source>
        <dbReference type="Proteomes" id="UP001515480"/>
    </source>
</evidence>
<feature type="compositionally biased region" description="Basic and acidic residues" evidence="4">
    <location>
        <begin position="1023"/>
        <end position="1032"/>
    </location>
</feature>
<evidence type="ECO:0000256" key="4">
    <source>
        <dbReference type="SAM" id="MobiDB-lite"/>
    </source>
</evidence>
<dbReference type="PROSITE" id="PS50222">
    <property type="entry name" value="EF_HAND_2"/>
    <property type="match status" value="8"/>
</dbReference>
<feature type="domain" description="EF-hand" evidence="5">
    <location>
        <begin position="170"/>
        <end position="205"/>
    </location>
</feature>
<feature type="compositionally biased region" description="Polar residues" evidence="4">
    <location>
        <begin position="522"/>
        <end position="535"/>
    </location>
</feature>
<feature type="region of interest" description="Disordered" evidence="4">
    <location>
        <begin position="1201"/>
        <end position="1220"/>
    </location>
</feature>
<dbReference type="InterPro" id="IPR011992">
    <property type="entry name" value="EF-hand-dom_pair"/>
</dbReference>
<keyword evidence="7" id="KW-1185">Reference proteome</keyword>
<feature type="domain" description="EF-hand" evidence="5">
    <location>
        <begin position="471"/>
        <end position="506"/>
    </location>
</feature>
<feature type="compositionally biased region" description="Low complexity" evidence="4">
    <location>
        <begin position="7"/>
        <end position="18"/>
    </location>
</feature>
<evidence type="ECO:0000313" key="6">
    <source>
        <dbReference type="EMBL" id="KAL1500527.1"/>
    </source>
</evidence>
<feature type="region of interest" description="Disordered" evidence="4">
    <location>
        <begin position="1023"/>
        <end position="1058"/>
    </location>
</feature>
<evidence type="ECO:0000256" key="1">
    <source>
        <dbReference type="ARBA" id="ARBA00022723"/>
    </source>
</evidence>
<dbReference type="SMART" id="SM00054">
    <property type="entry name" value="EFh"/>
    <property type="match status" value="8"/>
</dbReference>
<dbReference type="Gene3D" id="1.10.238.10">
    <property type="entry name" value="EF-hand"/>
    <property type="match status" value="4"/>
</dbReference>
<dbReference type="SUPFAM" id="SSF47473">
    <property type="entry name" value="EF-hand"/>
    <property type="match status" value="2"/>
</dbReference>
<dbReference type="PANTHER" id="PTHR34524:SF6">
    <property type="entry name" value="CALCYPHOSINE LIKE"/>
    <property type="match status" value="1"/>
</dbReference>
<feature type="compositionally biased region" description="Polar residues" evidence="4">
    <location>
        <begin position="564"/>
        <end position="574"/>
    </location>
</feature>
<feature type="domain" description="EF-hand" evidence="5">
    <location>
        <begin position="435"/>
        <end position="470"/>
    </location>
</feature>
<dbReference type="EMBL" id="JBGBPQ010000023">
    <property type="protein sequence ID" value="KAL1500527.1"/>
    <property type="molecule type" value="Genomic_DNA"/>
</dbReference>
<dbReference type="InterPro" id="IPR051581">
    <property type="entry name" value="Ca-bind"/>
</dbReference>
<feature type="compositionally biased region" description="Polar residues" evidence="4">
    <location>
        <begin position="23"/>
        <end position="32"/>
    </location>
</feature>
<feature type="domain" description="EF-hand" evidence="5">
    <location>
        <begin position="80"/>
        <end position="115"/>
    </location>
</feature>
<keyword evidence="2" id="KW-0677">Repeat</keyword>
<evidence type="ECO:0000259" key="5">
    <source>
        <dbReference type="PROSITE" id="PS50222"/>
    </source>
</evidence>
<reference evidence="6 7" key="1">
    <citation type="journal article" date="2024" name="Science">
        <title>Giant polyketide synthase enzymes in the biosynthesis of giant marine polyether toxins.</title>
        <authorList>
            <person name="Fallon T.R."/>
            <person name="Shende V.V."/>
            <person name="Wierzbicki I.H."/>
            <person name="Pendleton A.L."/>
            <person name="Watervoot N.F."/>
            <person name="Auber R.P."/>
            <person name="Gonzalez D.J."/>
            <person name="Wisecaver J.H."/>
            <person name="Moore B.S."/>
        </authorList>
    </citation>
    <scope>NUCLEOTIDE SEQUENCE [LARGE SCALE GENOMIC DNA]</scope>
    <source>
        <strain evidence="6 7">12B1</strain>
    </source>
</reference>
<dbReference type="InterPro" id="IPR018247">
    <property type="entry name" value="EF_Hand_1_Ca_BS"/>
</dbReference>
<name>A0AB34ILG2_PRYPA</name>
<feature type="compositionally biased region" description="Basic residues" evidence="4">
    <location>
        <begin position="251"/>
        <end position="260"/>
    </location>
</feature>
<dbReference type="GO" id="GO:0005509">
    <property type="term" value="F:calcium ion binding"/>
    <property type="evidence" value="ECO:0007669"/>
    <property type="project" value="InterPro"/>
</dbReference>
<dbReference type="Pfam" id="PF13833">
    <property type="entry name" value="EF-hand_8"/>
    <property type="match status" value="1"/>
</dbReference>
<feature type="domain" description="EF-hand" evidence="5">
    <location>
        <begin position="44"/>
        <end position="79"/>
    </location>
</feature>
<organism evidence="6 7">
    <name type="scientific">Prymnesium parvum</name>
    <name type="common">Toxic golden alga</name>
    <dbReference type="NCBI Taxonomy" id="97485"/>
    <lineage>
        <taxon>Eukaryota</taxon>
        <taxon>Haptista</taxon>
        <taxon>Haptophyta</taxon>
        <taxon>Prymnesiophyceae</taxon>
        <taxon>Prymnesiales</taxon>
        <taxon>Prymnesiaceae</taxon>
        <taxon>Prymnesium</taxon>
    </lineage>
</organism>
<keyword evidence="1" id="KW-0479">Metal-binding</keyword>
<feature type="compositionally biased region" description="Basic and acidic residues" evidence="4">
    <location>
        <begin position="541"/>
        <end position="553"/>
    </location>
</feature>
<feature type="compositionally biased region" description="Basic and acidic residues" evidence="4">
    <location>
        <begin position="604"/>
        <end position="615"/>
    </location>
</feature>
<protein>
    <recommendedName>
        <fullName evidence="5">EF-hand domain-containing protein</fullName>
    </recommendedName>
</protein>
<comment type="caution">
    <text evidence="6">The sequence shown here is derived from an EMBL/GenBank/DDBJ whole genome shotgun (WGS) entry which is preliminary data.</text>
</comment>
<evidence type="ECO:0000256" key="2">
    <source>
        <dbReference type="ARBA" id="ARBA00022737"/>
    </source>
</evidence>
<feature type="domain" description="EF-hand" evidence="5">
    <location>
        <begin position="206"/>
        <end position="241"/>
    </location>
</feature>
<dbReference type="PANTHER" id="PTHR34524">
    <property type="entry name" value="CALCYPHOSIN"/>
    <property type="match status" value="1"/>
</dbReference>
<feature type="region of interest" description="Disordered" evidence="4">
    <location>
        <begin position="522"/>
        <end position="621"/>
    </location>
</feature>
<accession>A0AB34ILG2</accession>